<organism evidence="1 2">
    <name type="scientific">Corallincola luteus</name>
    <dbReference type="NCBI Taxonomy" id="1775177"/>
    <lineage>
        <taxon>Bacteria</taxon>
        <taxon>Pseudomonadati</taxon>
        <taxon>Pseudomonadota</taxon>
        <taxon>Gammaproteobacteria</taxon>
        <taxon>Alteromonadales</taxon>
        <taxon>Psychromonadaceae</taxon>
        <taxon>Corallincola</taxon>
    </lineage>
</organism>
<reference evidence="1 2" key="1">
    <citation type="submission" date="2019-02" db="EMBL/GenBank/DDBJ databases">
        <title>Corallincola luteus sp. nov., a marine bacterium isolated from surface sediment of Bohai Sea in China.</title>
        <authorList>
            <person name="Ren Q."/>
        </authorList>
    </citation>
    <scope>NUCLEOTIDE SEQUENCE [LARGE SCALE GENOMIC DNA]</scope>
    <source>
        <strain evidence="1 2">DASS28</strain>
    </source>
</reference>
<protein>
    <submittedName>
        <fullName evidence="1">Uncharacterized protein</fullName>
    </submittedName>
</protein>
<gene>
    <name evidence="1" type="ORF">EZV61_03860</name>
</gene>
<sequence length="232" mass="24531">MDNQTPKWTIIRPLILAFIAIFGIAAILASKSEDCTDIGESCTAETNCCQAGNCENDRCCRGNNAALDSDAPASDCCSGQIRTGPYGPYCCATDGMTASSQDRCCEGLYWNNRTGLCSSSPCEPGCTWDPGPASHGSGECDCPGGGGSDDPAIAPCTECAPCAGGRAEEHYSMRVYNEENDFCCTTAPPFWAPDDETAEACARRICACEDSPITFHCEVERIAHGDGCPRPE</sequence>
<name>A0ABY2ASP4_9GAMM</name>
<accession>A0ABY2ASP4</accession>
<evidence type="ECO:0000313" key="1">
    <source>
        <dbReference type="EMBL" id="TCI05107.1"/>
    </source>
</evidence>
<keyword evidence="2" id="KW-1185">Reference proteome</keyword>
<dbReference type="Proteomes" id="UP000292554">
    <property type="component" value="Unassembled WGS sequence"/>
</dbReference>
<comment type="caution">
    <text evidence="1">The sequence shown here is derived from an EMBL/GenBank/DDBJ whole genome shotgun (WGS) entry which is preliminary data.</text>
</comment>
<evidence type="ECO:0000313" key="2">
    <source>
        <dbReference type="Proteomes" id="UP000292554"/>
    </source>
</evidence>
<proteinExistence type="predicted"/>
<dbReference type="EMBL" id="SJXE01000001">
    <property type="protein sequence ID" value="TCI05107.1"/>
    <property type="molecule type" value="Genomic_DNA"/>
</dbReference>
<dbReference type="RefSeq" id="WP_131414387.1">
    <property type="nucleotide sequence ID" value="NZ_SJXE01000001.1"/>
</dbReference>